<organism evidence="1">
    <name type="scientific">marine sediment metagenome</name>
    <dbReference type="NCBI Taxonomy" id="412755"/>
    <lineage>
        <taxon>unclassified sequences</taxon>
        <taxon>metagenomes</taxon>
        <taxon>ecological metagenomes</taxon>
    </lineage>
</organism>
<dbReference type="AlphaFoldDB" id="A0A0F9M7F9"/>
<protein>
    <submittedName>
        <fullName evidence="1">Uncharacterized protein</fullName>
    </submittedName>
</protein>
<comment type="caution">
    <text evidence="1">The sequence shown here is derived from an EMBL/GenBank/DDBJ whole genome shotgun (WGS) entry which is preliminary data.</text>
</comment>
<accession>A0A0F9M7F9</accession>
<sequence length="51" mass="6262">MNDEWFLRLAVVMTRENIKGFACLMESDEEYRRRRAWLRLLGLMETWALIK</sequence>
<proteinExistence type="predicted"/>
<gene>
    <name evidence="1" type="ORF">LCGC14_1494240</name>
</gene>
<dbReference type="EMBL" id="LAZR01010772">
    <property type="protein sequence ID" value="KKM65152.1"/>
    <property type="molecule type" value="Genomic_DNA"/>
</dbReference>
<name>A0A0F9M7F9_9ZZZZ</name>
<evidence type="ECO:0000313" key="1">
    <source>
        <dbReference type="EMBL" id="KKM65152.1"/>
    </source>
</evidence>
<reference evidence="1" key="1">
    <citation type="journal article" date="2015" name="Nature">
        <title>Complex archaea that bridge the gap between prokaryotes and eukaryotes.</title>
        <authorList>
            <person name="Spang A."/>
            <person name="Saw J.H."/>
            <person name="Jorgensen S.L."/>
            <person name="Zaremba-Niedzwiedzka K."/>
            <person name="Martijn J."/>
            <person name="Lind A.E."/>
            <person name="van Eijk R."/>
            <person name="Schleper C."/>
            <person name="Guy L."/>
            <person name="Ettema T.J."/>
        </authorList>
    </citation>
    <scope>NUCLEOTIDE SEQUENCE</scope>
</reference>